<accession>A0ABX0PQW2</accession>
<comment type="caution">
    <text evidence="2">The sequence shown here is derived from an EMBL/GenBank/DDBJ whole genome shotgun (WGS) entry which is preliminary data.</text>
</comment>
<feature type="compositionally biased region" description="Polar residues" evidence="1">
    <location>
        <begin position="1"/>
        <end position="13"/>
    </location>
</feature>
<dbReference type="Proteomes" id="UP001318321">
    <property type="component" value="Unassembled WGS sequence"/>
</dbReference>
<organism evidence="2 3">
    <name type="scientific">Billgrantia bachuensis</name>
    <dbReference type="NCBI Taxonomy" id="2717286"/>
    <lineage>
        <taxon>Bacteria</taxon>
        <taxon>Pseudomonadati</taxon>
        <taxon>Pseudomonadota</taxon>
        <taxon>Gammaproteobacteria</taxon>
        <taxon>Oceanospirillales</taxon>
        <taxon>Halomonadaceae</taxon>
        <taxon>Billgrantia</taxon>
    </lineage>
</organism>
<dbReference type="EMBL" id="JAAQTO010000002">
    <property type="protein sequence ID" value="NIC03969.1"/>
    <property type="molecule type" value="Genomic_DNA"/>
</dbReference>
<reference evidence="2 3" key="1">
    <citation type="submission" date="2020-03" db="EMBL/GenBank/DDBJ databases">
        <title>Identification of Halomonas strains.</title>
        <authorList>
            <person name="Xiao Z."/>
            <person name="Dong F."/>
            <person name="Wang Z."/>
            <person name="Zhao J.-Y."/>
        </authorList>
    </citation>
    <scope>NUCLEOTIDE SEQUENCE [LARGE SCALE GENOMIC DNA]</scope>
    <source>
        <strain evidence="2 3">DX6</strain>
    </source>
</reference>
<name>A0ABX0PQW2_9GAMM</name>
<evidence type="ECO:0000313" key="3">
    <source>
        <dbReference type="Proteomes" id="UP001318321"/>
    </source>
</evidence>
<keyword evidence="3" id="KW-1185">Reference proteome</keyword>
<evidence type="ECO:0000313" key="2">
    <source>
        <dbReference type="EMBL" id="NIC03969.1"/>
    </source>
</evidence>
<sequence>MSQPRGIRNNNPGNIEYTGTRWQGLDNPPSDGRFMRFKSPEYGIRALARVLTTYQTKHGLDYIGGIIQRWAPSHENNSAAYAGFVADRLGVRATDRIDVQARMPELVEAIISYENGQQPYSMATINRGVSMA</sequence>
<gene>
    <name evidence="2" type="ORF">HBJ55_00805</name>
</gene>
<evidence type="ECO:0000256" key="1">
    <source>
        <dbReference type="SAM" id="MobiDB-lite"/>
    </source>
</evidence>
<proteinExistence type="predicted"/>
<feature type="region of interest" description="Disordered" evidence="1">
    <location>
        <begin position="1"/>
        <end position="29"/>
    </location>
</feature>
<protein>
    <submittedName>
        <fullName evidence="2">Structural protein</fullName>
    </submittedName>
</protein>